<accession>A0AAV5T6K1</accession>
<reference evidence="2" key="1">
    <citation type="submission" date="2023-10" db="EMBL/GenBank/DDBJ databases">
        <title>Genome assembly of Pristionchus species.</title>
        <authorList>
            <person name="Yoshida K."/>
            <person name="Sommer R.J."/>
        </authorList>
    </citation>
    <scope>NUCLEOTIDE SEQUENCE</scope>
    <source>
        <strain evidence="2">RS0144</strain>
    </source>
</reference>
<keyword evidence="1" id="KW-0812">Transmembrane</keyword>
<keyword evidence="1" id="KW-1133">Transmembrane helix</keyword>
<feature type="non-terminal residue" evidence="2">
    <location>
        <position position="1"/>
    </location>
</feature>
<organism evidence="2 3">
    <name type="scientific">Pristionchus entomophagus</name>
    <dbReference type="NCBI Taxonomy" id="358040"/>
    <lineage>
        <taxon>Eukaryota</taxon>
        <taxon>Metazoa</taxon>
        <taxon>Ecdysozoa</taxon>
        <taxon>Nematoda</taxon>
        <taxon>Chromadorea</taxon>
        <taxon>Rhabditida</taxon>
        <taxon>Rhabditina</taxon>
        <taxon>Diplogasteromorpha</taxon>
        <taxon>Diplogasteroidea</taxon>
        <taxon>Neodiplogasteridae</taxon>
        <taxon>Pristionchus</taxon>
    </lineage>
</organism>
<keyword evidence="1" id="KW-0472">Membrane</keyword>
<evidence type="ECO:0000313" key="2">
    <source>
        <dbReference type="EMBL" id="GMS90077.1"/>
    </source>
</evidence>
<keyword evidence="3" id="KW-1185">Reference proteome</keyword>
<evidence type="ECO:0000256" key="1">
    <source>
        <dbReference type="SAM" id="Phobius"/>
    </source>
</evidence>
<evidence type="ECO:0008006" key="4">
    <source>
        <dbReference type="Google" id="ProtNLM"/>
    </source>
</evidence>
<protein>
    <recommendedName>
        <fullName evidence="4">G protein-coupled receptor</fullName>
    </recommendedName>
</protein>
<name>A0AAV5T6K1_9BILA</name>
<comment type="caution">
    <text evidence="2">The sequence shown here is derived from an EMBL/GenBank/DDBJ whole genome shotgun (WGS) entry which is preliminary data.</text>
</comment>
<dbReference type="Proteomes" id="UP001432027">
    <property type="component" value="Unassembled WGS sequence"/>
</dbReference>
<sequence length="106" mass="11766">NKTELIEYLLSVYGVFYSTPSIILQLLMCLVAIIFCLLFTVVVATTPFHLSCRVILLTNCVASYSMIVVHIIRSLVSVVPLPTDFATELLTAVVCQTQFPAFTISY</sequence>
<dbReference type="AlphaFoldDB" id="A0AAV5T6K1"/>
<dbReference type="EMBL" id="BTSX01000003">
    <property type="protein sequence ID" value="GMS90077.1"/>
    <property type="molecule type" value="Genomic_DNA"/>
</dbReference>
<feature type="transmembrane region" description="Helical" evidence="1">
    <location>
        <begin position="22"/>
        <end position="42"/>
    </location>
</feature>
<gene>
    <name evidence="2" type="ORF">PENTCL1PPCAC_12252</name>
</gene>
<proteinExistence type="predicted"/>
<feature type="transmembrane region" description="Helical" evidence="1">
    <location>
        <begin position="54"/>
        <end position="72"/>
    </location>
</feature>
<evidence type="ECO:0000313" key="3">
    <source>
        <dbReference type="Proteomes" id="UP001432027"/>
    </source>
</evidence>